<feature type="region of interest" description="Disordered" evidence="1">
    <location>
        <begin position="32"/>
        <end position="51"/>
    </location>
</feature>
<dbReference type="GeneID" id="20831725"/>
<reference evidence="3" key="1">
    <citation type="journal article" date="2011" name="Genetics">
        <title>Massive changes in genome architecture accompany the transition to self-fertility in the filamentous fungus Neurospora tetrasperma.</title>
        <authorList>
            <person name="Ellison C.E."/>
            <person name="Stajich J.E."/>
            <person name="Jacobson D.J."/>
            <person name="Natvig D.O."/>
            <person name="Lapidus A."/>
            <person name="Foster B."/>
            <person name="Aerts A."/>
            <person name="Riley R."/>
            <person name="Lindquist E.A."/>
            <person name="Grigoriev I.V."/>
            <person name="Taylor J.W."/>
        </authorList>
    </citation>
    <scope>NUCLEOTIDE SEQUENCE [LARGE SCALE GENOMIC DNA]</scope>
    <source>
        <strain evidence="3">FGSC 2508 / P0657</strain>
    </source>
</reference>
<evidence type="ECO:0000313" key="2">
    <source>
        <dbReference type="EMBL" id="EGO52539.1"/>
    </source>
</evidence>
<accession>F8N328</accession>
<protein>
    <submittedName>
        <fullName evidence="2">Uncharacterized protein</fullName>
    </submittedName>
</protein>
<name>F8N328_NEUT8</name>
<dbReference type="AlphaFoldDB" id="F8N328"/>
<dbReference type="HOGENOM" id="CLU_3106980_0_0_1"/>
<dbReference type="VEuPathDB" id="FungiDB:NEUTE1DRAFT_96745"/>
<evidence type="ECO:0000256" key="1">
    <source>
        <dbReference type="SAM" id="MobiDB-lite"/>
    </source>
</evidence>
<sequence length="51" mass="5274">MAATPVEAITGRRKWLAALLSRDTICTRKELPSGAGGVTVGDDMLAEASEG</sequence>
<evidence type="ECO:0000313" key="3">
    <source>
        <dbReference type="Proteomes" id="UP000008065"/>
    </source>
</evidence>
<gene>
    <name evidence="2" type="ORF">NEUTE1DRAFT_96745</name>
</gene>
<keyword evidence="3" id="KW-1185">Reference proteome</keyword>
<dbReference type="RefSeq" id="XP_009856179.1">
    <property type="nucleotide sequence ID" value="XM_009857877.1"/>
</dbReference>
<dbReference type="EMBL" id="GL891382">
    <property type="protein sequence ID" value="EGO52539.1"/>
    <property type="molecule type" value="Genomic_DNA"/>
</dbReference>
<dbReference type="KEGG" id="nte:NEUTE1DRAFT96745"/>
<proteinExistence type="predicted"/>
<dbReference type="Proteomes" id="UP000008065">
    <property type="component" value="Unassembled WGS sequence"/>
</dbReference>
<organism evidence="2 3">
    <name type="scientific">Neurospora tetrasperma (strain FGSC 2508 / ATCC MYA-4615 / P0657)</name>
    <dbReference type="NCBI Taxonomy" id="510951"/>
    <lineage>
        <taxon>Eukaryota</taxon>
        <taxon>Fungi</taxon>
        <taxon>Dikarya</taxon>
        <taxon>Ascomycota</taxon>
        <taxon>Pezizomycotina</taxon>
        <taxon>Sordariomycetes</taxon>
        <taxon>Sordariomycetidae</taxon>
        <taxon>Sordariales</taxon>
        <taxon>Sordariaceae</taxon>
        <taxon>Neurospora</taxon>
    </lineage>
</organism>